<dbReference type="EMBL" id="CP019352">
    <property type="protein sequence ID" value="APY01419.1"/>
    <property type="molecule type" value="Genomic_DNA"/>
</dbReference>
<dbReference type="Proteomes" id="UP000187506">
    <property type="component" value="Chromosome"/>
</dbReference>
<evidence type="ECO:0000313" key="1">
    <source>
        <dbReference type="EMBL" id="APY01419.1"/>
    </source>
</evidence>
<keyword evidence="2" id="KW-1185">Reference proteome</keyword>
<gene>
    <name evidence="1" type="ORF">BWR22_14275</name>
</gene>
<organism evidence="1 2">
    <name type="scientific">Lacinutrix venerupis</name>
    <dbReference type="NCBI Taxonomy" id="1486034"/>
    <lineage>
        <taxon>Bacteria</taxon>
        <taxon>Pseudomonadati</taxon>
        <taxon>Bacteroidota</taxon>
        <taxon>Flavobacteriia</taxon>
        <taxon>Flavobacteriales</taxon>
        <taxon>Flavobacteriaceae</taxon>
        <taxon>Lacinutrix</taxon>
    </lineage>
</organism>
<dbReference type="AlphaFoldDB" id="A0AAC9PY91"/>
<dbReference type="KEGG" id="lvn:BWR22_14275"/>
<sequence length="175" mass="20035">MPKHLNIKHLEIMNYLNRNYKRVIKNKIRVSKTSILIIATIVFSFLNVNATNLKTSINSKVNLDITTDDLIKIFDWSVKTNTGEFSGTASTLFDAKKRANMVGQGAIVLEQKIVSYYVLRSEIHSKTNRTYFWEVVSEHGYAKGFSSSEFSAKRMLHLLAKGDIVSYRIIENKIK</sequence>
<name>A0AAC9PY91_9FLAO</name>
<accession>A0AAC9PY91</accession>
<proteinExistence type="predicted"/>
<reference evidence="1 2" key="1">
    <citation type="submission" date="2017-01" db="EMBL/GenBank/DDBJ databases">
        <title>Complete genome of Lacinutrix venerupis DOK2-8 isolated from seawater in Dokdo.</title>
        <authorList>
            <person name="Chi W.-J."/>
            <person name="Kim J.H."/>
        </authorList>
    </citation>
    <scope>NUCLEOTIDE SEQUENCE [LARGE SCALE GENOMIC DNA]</scope>
    <source>
        <strain evidence="1 2">DOK2-8</strain>
    </source>
</reference>
<protein>
    <submittedName>
        <fullName evidence="1">Uncharacterized protein</fullName>
    </submittedName>
</protein>
<evidence type="ECO:0000313" key="2">
    <source>
        <dbReference type="Proteomes" id="UP000187506"/>
    </source>
</evidence>